<evidence type="ECO:0000313" key="1">
    <source>
        <dbReference type="EMBL" id="KAJ8362863.1"/>
    </source>
</evidence>
<reference evidence="1" key="1">
    <citation type="journal article" date="2023" name="Science">
        <title>Genome structures resolve the early diversification of teleost fishes.</title>
        <authorList>
            <person name="Parey E."/>
            <person name="Louis A."/>
            <person name="Montfort J."/>
            <person name="Bouchez O."/>
            <person name="Roques C."/>
            <person name="Iampietro C."/>
            <person name="Lluch J."/>
            <person name="Castinel A."/>
            <person name="Donnadieu C."/>
            <person name="Desvignes T."/>
            <person name="Floi Bucao C."/>
            <person name="Jouanno E."/>
            <person name="Wen M."/>
            <person name="Mejri S."/>
            <person name="Dirks R."/>
            <person name="Jansen H."/>
            <person name="Henkel C."/>
            <person name="Chen W.J."/>
            <person name="Zahm M."/>
            <person name="Cabau C."/>
            <person name="Klopp C."/>
            <person name="Thompson A.W."/>
            <person name="Robinson-Rechavi M."/>
            <person name="Braasch I."/>
            <person name="Lecointre G."/>
            <person name="Bobe J."/>
            <person name="Postlethwait J.H."/>
            <person name="Berthelot C."/>
            <person name="Roest Crollius H."/>
            <person name="Guiguen Y."/>
        </authorList>
    </citation>
    <scope>NUCLEOTIDE SEQUENCE</scope>
    <source>
        <strain evidence="1">WJC10195</strain>
    </source>
</reference>
<dbReference type="AlphaFoldDB" id="A0A9Q1FMY5"/>
<dbReference type="EMBL" id="JAINUF010000004">
    <property type="protein sequence ID" value="KAJ8362863.1"/>
    <property type="molecule type" value="Genomic_DNA"/>
</dbReference>
<keyword evidence="2" id="KW-1185">Reference proteome</keyword>
<accession>A0A9Q1FMY5</accession>
<name>A0A9Q1FMY5_SYNKA</name>
<proteinExistence type="predicted"/>
<evidence type="ECO:0000313" key="2">
    <source>
        <dbReference type="Proteomes" id="UP001152622"/>
    </source>
</evidence>
<dbReference type="OrthoDB" id="5982876at2759"/>
<protein>
    <submittedName>
        <fullName evidence="1">Uncharacterized protein</fullName>
    </submittedName>
</protein>
<organism evidence="1 2">
    <name type="scientific">Synaphobranchus kaupii</name>
    <name type="common">Kaup's arrowtooth eel</name>
    <dbReference type="NCBI Taxonomy" id="118154"/>
    <lineage>
        <taxon>Eukaryota</taxon>
        <taxon>Metazoa</taxon>
        <taxon>Chordata</taxon>
        <taxon>Craniata</taxon>
        <taxon>Vertebrata</taxon>
        <taxon>Euteleostomi</taxon>
        <taxon>Actinopterygii</taxon>
        <taxon>Neopterygii</taxon>
        <taxon>Teleostei</taxon>
        <taxon>Anguilliformes</taxon>
        <taxon>Synaphobranchidae</taxon>
        <taxon>Synaphobranchus</taxon>
    </lineage>
</organism>
<dbReference type="Proteomes" id="UP001152622">
    <property type="component" value="Chromosome 4"/>
</dbReference>
<comment type="caution">
    <text evidence="1">The sequence shown here is derived from an EMBL/GenBank/DDBJ whole genome shotgun (WGS) entry which is preliminary data.</text>
</comment>
<gene>
    <name evidence="1" type="ORF">SKAU_G00116940</name>
</gene>
<sequence>MRVAWEWSSGHSGTWKSCPDIRGMPEADLLSAASIVLSGNTYTAHKAKYLTYSFMMDDTKEIIQTNFVQVTEATSSVASVEDSTNCFKTM</sequence>